<evidence type="ECO:0000259" key="2">
    <source>
        <dbReference type="PROSITE" id="PS50158"/>
    </source>
</evidence>
<proteinExistence type="predicted"/>
<dbReference type="PROSITE" id="PS00141">
    <property type="entry name" value="ASP_PROTEASE"/>
    <property type="match status" value="1"/>
</dbReference>
<dbReference type="Gene3D" id="4.10.60.10">
    <property type="entry name" value="Zinc finger, CCHC-type"/>
    <property type="match status" value="1"/>
</dbReference>
<dbReference type="InterPro" id="IPR001969">
    <property type="entry name" value="Aspartic_peptidase_AS"/>
</dbReference>
<protein>
    <recommendedName>
        <fullName evidence="2">CCHC-type domain-containing protein</fullName>
    </recommendedName>
</protein>
<dbReference type="SUPFAM" id="SSF57756">
    <property type="entry name" value="Retrovirus zinc finger-like domains"/>
    <property type="match status" value="1"/>
</dbReference>
<dbReference type="PROSITE" id="PS50158">
    <property type="entry name" value="ZF_CCHC"/>
    <property type="match status" value="1"/>
</dbReference>
<feature type="domain" description="CCHC-type" evidence="2">
    <location>
        <begin position="401"/>
        <end position="414"/>
    </location>
</feature>
<evidence type="ECO:0000256" key="1">
    <source>
        <dbReference type="PROSITE-ProRule" id="PRU00047"/>
    </source>
</evidence>
<name>A0ABQ9K569_9CUCU</name>
<dbReference type="InterPro" id="IPR036875">
    <property type="entry name" value="Znf_CCHC_sf"/>
</dbReference>
<dbReference type="InterPro" id="IPR001878">
    <property type="entry name" value="Znf_CCHC"/>
</dbReference>
<dbReference type="InterPro" id="IPR021109">
    <property type="entry name" value="Peptidase_aspartic_dom_sf"/>
</dbReference>
<sequence>MFINRLDKEELIYELTFRGIGTGNCEEMRRRLSMALQMEKNEDSLKYPKYPFTFIQDQLAVKKSLDDLMALLADFNNGRNSGEAMKIQTKLSHTLGRLDNMDTEGKEENLKEKSELLALTLSLMERFNEKVNNFDRRTMPASLSLLESQVEARAFQEDIHNASGSSAINDINLQGVRNSTLPGMSNKLIPPHKWDLKKFSGDSKGISVNAFFERVEELRLARNVPKEFLLESGIDLFAEKAYHFYKDCRARVHTWDELVEEFRGEYLSANHNDVLFEELQKRTQHPSESIGIYLAVMSGYFSRLRCTISEQTKLSIIMKNLHPFYQDRLTDPSPRTIVDLRDACRRLEAKRDIINSYSEPTSRRSNAIEKDLAFVEVMEEIQSVAIAGPSRDTNQRKEIVCYRCQQPGHRAVGCAMRKKLECFKCHKEGYTVRTCPTCSHQGNGNDERPYLKVSVLGKSLLGLLDSGASATILGNRGWKILQDLKINLNTTRTVTCTVANGQSVRSIVPELPHTLILGANFWKSMGIVPDLRHNEWYFSDQPPSLTVDEVDHLRSQTVLTPLQESRLKALIDRNVALMGTELGCTDLTEHVEAQPLRFPSWRVCNGYLYKYVRPTFVELSDSSDSWKEVVPKERRKQVISAAHDPPTSGHMGQLEESEKELGQAEENIREDGFRKLFKEVRKRLDEAAKKNQRVYNLRRRHEEFLPNQMVWKRNFVLSDAAKYYTSKLAPKYVGPYYVKKRVSPWTYELRDGNGVSKGVWNIKDLKVVSINWSRPDPTWQPRGMFREGKGRLTSFPDIRDHFLTEVIVGVSSVRVAWFLWDLVCYLRSLDHVTPGVGPWPPDCIAAYQILDGLVGCRTPAAVHSPLRSIQDFCCRGHPSSCMDT</sequence>
<dbReference type="EMBL" id="JAPWTJ010000014">
    <property type="protein sequence ID" value="KAJ8985444.1"/>
    <property type="molecule type" value="Genomic_DNA"/>
</dbReference>
<keyword evidence="1" id="KW-0862">Zinc</keyword>
<gene>
    <name evidence="3" type="ORF">NQ317_017076</name>
</gene>
<dbReference type="SUPFAM" id="SSF50630">
    <property type="entry name" value="Acid proteases"/>
    <property type="match status" value="1"/>
</dbReference>
<reference evidence="3" key="1">
    <citation type="journal article" date="2023" name="Insect Mol. Biol.">
        <title>Genome sequencing provides insights into the evolution of gene families encoding plant cell wall-degrading enzymes in longhorned beetles.</title>
        <authorList>
            <person name="Shin N.R."/>
            <person name="Okamura Y."/>
            <person name="Kirsch R."/>
            <person name="Pauchet Y."/>
        </authorList>
    </citation>
    <scope>NUCLEOTIDE SEQUENCE</scope>
    <source>
        <strain evidence="3">MMC_N1</strain>
    </source>
</reference>
<keyword evidence="1" id="KW-0479">Metal-binding</keyword>
<evidence type="ECO:0000313" key="4">
    <source>
        <dbReference type="Proteomes" id="UP001162164"/>
    </source>
</evidence>
<keyword evidence="1" id="KW-0863">Zinc-finger</keyword>
<dbReference type="Pfam" id="PF03732">
    <property type="entry name" value="Retrotrans_gag"/>
    <property type="match status" value="1"/>
</dbReference>
<dbReference type="Proteomes" id="UP001162164">
    <property type="component" value="Unassembled WGS sequence"/>
</dbReference>
<evidence type="ECO:0000313" key="3">
    <source>
        <dbReference type="EMBL" id="KAJ8985444.1"/>
    </source>
</evidence>
<keyword evidence="4" id="KW-1185">Reference proteome</keyword>
<dbReference type="InterPro" id="IPR005162">
    <property type="entry name" value="Retrotrans_gag_dom"/>
</dbReference>
<accession>A0ABQ9K569</accession>
<dbReference type="SMART" id="SM00343">
    <property type="entry name" value="ZnF_C2HC"/>
    <property type="match status" value="2"/>
</dbReference>
<comment type="caution">
    <text evidence="3">The sequence shown here is derived from an EMBL/GenBank/DDBJ whole genome shotgun (WGS) entry which is preliminary data.</text>
</comment>
<organism evidence="3 4">
    <name type="scientific">Molorchus minor</name>
    <dbReference type="NCBI Taxonomy" id="1323400"/>
    <lineage>
        <taxon>Eukaryota</taxon>
        <taxon>Metazoa</taxon>
        <taxon>Ecdysozoa</taxon>
        <taxon>Arthropoda</taxon>
        <taxon>Hexapoda</taxon>
        <taxon>Insecta</taxon>
        <taxon>Pterygota</taxon>
        <taxon>Neoptera</taxon>
        <taxon>Endopterygota</taxon>
        <taxon>Coleoptera</taxon>
        <taxon>Polyphaga</taxon>
        <taxon>Cucujiformia</taxon>
        <taxon>Chrysomeloidea</taxon>
        <taxon>Cerambycidae</taxon>
        <taxon>Lamiinae</taxon>
        <taxon>Monochamini</taxon>
        <taxon>Molorchus</taxon>
    </lineage>
</organism>